<dbReference type="Proteomes" id="UP000046155">
    <property type="component" value="Unassembled WGS sequence"/>
</dbReference>
<evidence type="ECO:0000313" key="2">
    <source>
        <dbReference type="Proteomes" id="UP000046155"/>
    </source>
</evidence>
<protein>
    <submittedName>
        <fullName evidence="1">Uncharacterized protein</fullName>
    </submittedName>
</protein>
<reference evidence="2" key="1">
    <citation type="submission" date="2015-01" db="EMBL/GenBank/DDBJ databases">
        <authorList>
            <person name="Manzoor Shahid"/>
            <person name="Zubair Saima"/>
        </authorList>
    </citation>
    <scope>NUCLEOTIDE SEQUENCE [LARGE SCALE GENOMIC DNA]</scope>
    <source>
        <strain evidence="2">Sp3</strain>
    </source>
</reference>
<dbReference type="EMBL" id="CDRZ01000001">
    <property type="protein sequence ID" value="CEO87293.1"/>
    <property type="molecule type" value="Genomic_DNA"/>
</dbReference>
<accession>A0A0B7MGG8</accession>
<organism evidence="1 2">
    <name type="scientific">Syntrophaceticus schinkii</name>
    <dbReference type="NCBI Taxonomy" id="499207"/>
    <lineage>
        <taxon>Bacteria</taxon>
        <taxon>Bacillati</taxon>
        <taxon>Bacillota</taxon>
        <taxon>Clostridia</taxon>
        <taxon>Thermoanaerobacterales</taxon>
        <taxon>Thermoanaerobacterales Family III. Incertae Sedis</taxon>
        <taxon>Syntrophaceticus</taxon>
    </lineage>
</organism>
<proteinExistence type="predicted"/>
<name>A0A0B7MGG8_9FIRM</name>
<dbReference type="RefSeq" id="WP_044663687.1">
    <property type="nucleotide sequence ID" value="NZ_CDRZ01000001.1"/>
</dbReference>
<dbReference type="AlphaFoldDB" id="A0A0B7MGG8"/>
<keyword evidence="2" id="KW-1185">Reference proteome</keyword>
<sequence>MVAGVSYDENALLFVQSLRPYLGPHGNGCLIALESLLELLHSEPAKKTLDSLRILGPGEGFKALTMPDISQKESKPATLFLLQALLFLADAPMAKMLFGVQSEEKSEDKIEAEQAWDLP</sequence>
<evidence type="ECO:0000313" key="1">
    <source>
        <dbReference type="EMBL" id="CEO87293.1"/>
    </source>
</evidence>
<dbReference type="OrthoDB" id="9975607at2"/>
<gene>
    <name evidence="1" type="ORF">SSCH_10027</name>
</gene>